<name>A0A1Q1PUK3_9CAUD</name>
<accession>A0A1Q1PUK3</accession>
<evidence type="ECO:0000259" key="1">
    <source>
        <dbReference type="Pfam" id="PF20557"/>
    </source>
</evidence>
<dbReference type="InterPro" id="IPR046787">
    <property type="entry name" value="DnaT_2"/>
</dbReference>
<protein>
    <recommendedName>
        <fullName evidence="1">Putative DnaT-like domain-containing protein</fullName>
    </recommendedName>
</protein>
<dbReference type="Pfam" id="PF20557">
    <property type="entry name" value="DnaT_2"/>
    <property type="match status" value="1"/>
</dbReference>
<gene>
    <name evidence="2" type="ORF">G_17</name>
</gene>
<proteinExistence type="predicted"/>
<keyword evidence="3" id="KW-1185">Reference proteome</keyword>
<reference evidence="2 3" key="1">
    <citation type="submission" date="2016-11" db="EMBL/GenBank/DDBJ databases">
        <title>Biological and genomic characterization of a historic collection of therapeutic Escherichia coli bacteriophage.</title>
        <authorList>
            <person name="Baig A."/>
            <person name="Colom J."/>
            <person name="Atterbury R."/>
            <person name="Barrow P."/>
        </authorList>
    </citation>
    <scope>NUCLEOTIDE SEQUENCE [LARGE SCALE GENOMIC DNA]</scope>
</reference>
<dbReference type="EMBL" id="KY295895">
    <property type="protein sequence ID" value="AQN31774.1"/>
    <property type="molecule type" value="Genomic_DNA"/>
</dbReference>
<dbReference type="Proteomes" id="UP000223204">
    <property type="component" value="Segment"/>
</dbReference>
<organism evidence="2 3">
    <name type="scientific">Escherichia phage G_AB-2017</name>
    <dbReference type="NCBI Taxonomy" id="1933113"/>
    <lineage>
        <taxon>Viruses</taxon>
        <taxon>Duplodnaviria</taxon>
        <taxon>Heunggongvirae</taxon>
        <taxon>Uroviricota</taxon>
        <taxon>Caudoviricetes</taxon>
        <taxon>Sarkviridae</taxon>
        <taxon>Guernseyvirinae</taxon>
        <taxon>Kagunavirus</taxon>
        <taxon>Kagunavirus GAB2017</taxon>
    </lineage>
</organism>
<evidence type="ECO:0000313" key="2">
    <source>
        <dbReference type="EMBL" id="AQN31774.1"/>
    </source>
</evidence>
<sequence length="170" mass="17621">MPLIVEDGSIVPDADSYVSLADARALAANYGLVLPADDTAAEVALRNGATYVGLAEPQMCGRRVSAEQSLAYPRTGTTLNGFTVADNVIPSQLIRAQVIAAVTYGAGTDVRANSDGRSVQTERVEGAVTVTYFNNGNSGATTSITAADDALRPLLCGGLNNGFSFNVYRG</sequence>
<evidence type="ECO:0000313" key="3">
    <source>
        <dbReference type="Proteomes" id="UP000223204"/>
    </source>
</evidence>
<feature type="domain" description="Putative DnaT-like" evidence="1">
    <location>
        <begin position="1"/>
        <end position="170"/>
    </location>
</feature>